<accession>A0A0W8FAX2</accession>
<proteinExistence type="predicted"/>
<sequence>MNSSWLIKAGLVIILLLVIWTLYGVFVTMSVPQASYQVMETLDNGVEIREYPKEIWATAAAQDENDAFGPLFRYISGENEKGEKIEMTTPVVTPAPPANAESAPGEGEKIEMTAPVVTADTEEGLSMGFIMPERYDIQTIPRPTSSNVEIQLIEPRTLATIRFSGYMNEGSYRDNLERLNKTLEERGILTKGEPLLMQYNDPWTPPFYRRNEIALQVVNETE</sequence>
<comment type="caution">
    <text evidence="2">The sequence shown here is derived from an EMBL/GenBank/DDBJ whole genome shotgun (WGS) entry which is preliminary data.</text>
</comment>
<dbReference type="InterPro" id="IPR006917">
    <property type="entry name" value="SOUL_heme-bd"/>
</dbReference>
<organism evidence="2">
    <name type="scientific">hydrocarbon metagenome</name>
    <dbReference type="NCBI Taxonomy" id="938273"/>
    <lineage>
        <taxon>unclassified sequences</taxon>
        <taxon>metagenomes</taxon>
        <taxon>ecological metagenomes</taxon>
    </lineage>
</organism>
<evidence type="ECO:0000313" key="2">
    <source>
        <dbReference type="EMBL" id="KUG18011.1"/>
    </source>
</evidence>
<dbReference type="Gene3D" id="3.20.80.10">
    <property type="entry name" value="Regulatory factor, effector binding domain"/>
    <property type="match status" value="2"/>
</dbReference>
<dbReference type="InterPro" id="IPR011256">
    <property type="entry name" value="Reg_factor_effector_dom_sf"/>
</dbReference>
<dbReference type="EMBL" id="LNQE01001406">
    <property type="protein sequence ID" value="KUG18011.1"/>
    <property type="molecule type" value="Genomic_DNA"/>
</dbReference>
<feature type="transmembrane region" description="Helical" evidence="1">
    <location>
        <begin position="6"/>
        <end position="29"/>
    </location>
</feature>
<keyword evidence="1" id="KW-0472">Membrane</keyword>
<dbReference type="PANTHER" id="PTHR11220">
    <property type="entry name" value="HEME-BINDING PROTEIN-RELATED"/>
    <property type="match status" value="1"/>
</dbReference>
<protein>
    <recommendedName>
        <fullName evidence="3">SOUL heme-binding protein</fullName>
    </recommendedName>
</protein>
<dbReference type="PANTHER" id="PTHR11220:SF1">
    <property type="entry name" value="HEME-BINDING PROTEIN 2"/>
    <property type="match status" value="1"/>
</dbReference>
<evidence type="ECO:0008006" key="3">
    <source>
        <dbReference type="Google" id="ProtNLM"/>
    </source>
</evidence>
<reference evidence="2" key="1">
    <citation type="journal article" date="2015" name="Proc. Natl. Acad. Sci. U.S.A.">
        <title>Networks of energetic and metabolic interactions define dynamics in microbial communities.</title>
        <authorList>
            <person name="Embree M."/>
            <person name="Liu J.K."/>
            <person name="Al-Bassam M.M."/>
            <person name="Zengler K."/>
        </authorList>
    </citation>
    <scope>NUCLEOTIDE SEQUENCE</scope>
</reference>
<keyword evidence="1" id="KW-0812">Transmembrane</keyword>
<keyword evidence="1" id="KW-1133">Transmembrane helix</keyword>
<name>A0A0W8FAX2_9ZZZZ</name>
<dbReference type="Pfam" id="PF04832">
    <property type="entry name" value="SOUL"/>
    <property type="match status" value="2"/>
</dbReference>
<evidence type="ECO:0000256" key="1">
    <source>
        <dbReference type="SAM" id="Phobius"/>
    </source>
</evidence>
<gene>
    <name evidence="2" type="ORF">ASZ90_012275</name>
</gene>
<dbReference type="SUPFAM" id="SSF55136">
    <property type="entry name" value="Probable bacterial effector-binding domain"/>
    <property type="match status" value="2"/>
</dbReference>
<dbReference type="AlphaFoldDB" id="A0A0W8FAX2"/>